<evidence type="ECO:0000256" key="1">
    <source>
        <dbReference type="ARBA" id="ARBA00010617"/>
    </source>
</evidence>
<dbReference type="Pfam" id="PF00111">
    <property type="entry name" value="Fer2"/>
    <property type="match status" value="1"/>
</dbReference>
<dbReference type="InterPro" id="IPR002397">
    <property type="entry name" value="Cyt_P450_B"/>
</dbReference>
<evidence type="ECO:0000256" key="7">
    <source>
        <dbReference type="RuleBase" id="RU000461"/>
    </source>
</evidence>
<evidence type="ECO:0000256" key="5">
    <source>
        <dbReference type="ARBA" id="ARBA00023004"/>
    </source>
</evidence>
<dbReference type="InterPro" id="IPR017938">
    <property type="entry name" value="Riboflavin_synthase-like_b-brl"/>
</dbReference>
<dbReference type="PROSITE" id="PS00086">
    <property type="entry name" value="CYTOCHROME_P450"/>
    <property type="match status" value="1"/>
</dbReference>
<dbReference type="Pfam" id="PF00067">
    <property type="entry name" value="p450"/>
    <property type="match status" value="1"/>
</dbReference>
<dbReference type="InterPro" id="IPR017927">
    <property type="entry name" value="FAD-bd_FR_type"/>
</dbReference>
<keyword evidence="4 7" id="KW-0560">Oxidoreductase</keyword>
<dbReference type="Gene3D" id="3.40.50.80">
    <property type="entry name" value="Nucleotide-binding domain of ferredoxin-NADP reductase (FNR) module"/>
    <property type="match status" value="1"/>
</dbReference>
<evidence type="ECO:0000313" key="9">
    <source>
        <dbReference type="EMBL" id="GMG52753.1"/>
    </source>
</evidence>
<protein>
    <submittedName>
        <fullName evidence="9">Unnamed protein product</fullName>
    </submittedName>
</protein>
<dbReference type="PROSITE" id="PS51384">
    <property type="entry name" value="FAD_FR"/>
    <property type="match status" value="1"/>
</dbReference>
<keyword evidence="7" id="KW-0503">Monooxygenase</keyword>
<dbReference type="InterPro" id="IPR012675">
    <property type="entry name" value="Beta-grasp_dom_sf"/>
</dbReference>
<dbReference type="InterPro" id="IPR017972">
    <property type="entry name" value="Cyt_P450_CS"/>
</dbReference>
<comment type="similarity">
    <text evidence="1 7">Belongs to the cytochrome P450 family.</text>
</comment>
<dbReference type="EMBL" id="BSYB01000062">
    <property type="protein sequence ID" value="GMG52753.1"/>
    <property type="molecule type" value="Genomic_DNA"/>
</dbReference>
<sequence>MGHYEQRSIDQIEFINVLGGYVMTRYADIVYVLDHPVPFSSKGATVPEFPEAVTPIFANRVPPGGTLLGWDNPDHDRLRASMNGFFLPRGLAAFQPLMRSLANDLINQFIMKGEMELKSTFAMPLPLKTIITVAGLDPARTDWIGRSLALFGGIAGWSLSVEQQVKDVLDFHDYVAQVIQDRKMDRRNDLITHIWYQSDANIVQMTDFEHLAMIPGLLLAGQKTTTSVLSMGLSHLLYIGSWYAANKNDKTRMDTIEELLRYESAITGMFRLVKEKAQIGPRVLERGDKIFLAYNSASRDSSVFECLSQLQLKRNFTRQHLGFGRGIHACLGAPLARLLLRTEFEILHERLQNLKLVTPFEKIHYEKVGPARGIVGVVVAWDSPLTPSPRTLPHGSDKLPQWRPGYHIDILSQYGYRQYSLYSDPAETSFWKIAILKEENGCGGSKWLHENLREGMDVTVRRPKNHFRLRKRPRYIWLAGGINITPLKPMLCELKCNGADYHLIYLGRSRGTMANVEELCRGHPTEVWTSQDGKGFDLESFVKAQEKNVQIYCCCPDRLINALEDACRENVVVELRVERFQVASTRNFLPNKSFHVTLGRSGRRLTVPPEKTLLDVLNQNGCGIMSTCSKGTWGTGEISVLEGRSEHRDTVLSPEEKGKNKVMMPCVSQCLEEELVLDLW</sequence>
<evidence type="ECO:0000256" key="6">
    <source>
        <dbReference type="ARBA" id="ARBA00023014"/>
    </source>
</evidence>
<dbReference type="Gene3D" id="2.40.30.10">
    <property type="entry name" value="Translation factors"/>
    <property type="match status" value="1"/>
</dbReference>
<dbReference type="SUPFAM" id="SSF48264">
    <property type="entry name" value="Cytochrome P450"/>
    <property type="match status" value="1"/>
</dbReference>
<dbReference type="SUPFAM" id="SSF63380">
    <property type="entry name" value="Riboflavin synthase domain-like"/>
    <property type="match status" value="1"/>
</dbReference>
<dbReference type="InterPro" id="IPR001128">
    <property type="entry name" value="Cyt_P450"/>
</dbReference>
<keyword evidence="2" id="KW-0001">2Fe-2S</keyword>
<dbReference type="Gene3D" id="1.10.630.10">
    <property type="entry name" value="Cytochrome P450"/>
    <property type="match status" value="1"/>
</dbReference>
<feature type="domain" description="FAD-binding FR-type" evidence="8">
    <location>
        <begin position="355"/>
        <end position="470"/>
    </location>
</feature>
<dbReference type="InterPro" id="IPR039261">
    <property type="entry name" value="FNR_nucleotide-bd"/>
</dbReference>
<proteinExistence type="inferred from homology"/>
<dbReference type="SUPFAM" id="SSF54292">
    <property type="entry name" value="2Fe-2S ferredoxin-like"/>
    <property type="match status" value="1"/>
</dbReference>
<dbReference type="PRINTS" id="PR00359">
    <property type="entry name" value="BP450"/>
</dbReference>
<keyword evidence="3 7" id="KW-0479">Metal-binding</keyword>
<accession>A0ABQ6LAY0</accession>
<gene>
    <name evidence="9" type="ORF">Aory05_001109900</name>
</gene>
<comment type="caution">
    <text evidence="9">The sequence shown here is derived from an EMBL/GenBank/DDBJ whole genome shotgun (WGS) entry which is preliminary data.</text>
</comment>
<dbReference type="InterPro" id="IPR036010">
    <property type="entry name" value="2Fe-2S_ferredoxin-like_sf"/>
</dbReference>
<dbReference type="Proteomes" id="UP001165189">
    <property type="component" value="Unassembled WGS sequence"/>
</dbReference>
<evidence type="ECO:0000256" key="2">
    <source>
        <dbReference type="ARBA" id="ARBA00022714"/>
    </source>
</evidence>
<evidence type="ECO:0000256" key="4">
    <source>
        <dbReference type="ARBA" id="ARBA00023002"/>
    </source>
</evidence>
<dbReference type="InterPro" id="IPR036396">
    <property type="entry name" value="Cyt_P450_sf"/>
</dbReference>
<dbReference type="CDD" id="cd06185">
    <property type="entry name" value="PDR_like"/>
    <property type="match status" value="1"/>
</dbReference>
<dbReference type="PANTHER" id="PTHR46696:SF6">
    <property type="entry name" value="P450, PUTATIVE (EUROFUNG)-RELATED"/>
    <property type="match status" value="1"/>
</dbReference>
<organism evidence="9 10">
    <name type="scientific">Aspergillus oryzae var. brunneus</name>
    <dbReference type="NCBI Taxonomy" id="332754"/>
    <lineage>
        <taxon>Eukaryota</taxon>
        <taxon>Fungi</taxon>
        <taxon>Dikarya</taxon>
        <taxon>Ascomycota</taxon>
        <taxon>Pezizomycotina</taxon>
        <taxon>Eurotiomycetes</taxon>
        <taxon>Eurotiomycetidae</taxon>
        <taxon>Eurotiales</taxon>
        <taxon>Aspergillaceae</taxon>
        <taxon>Aspergillus</taxon>
        <taxon>Aspergillus subgen. Circumdati</taxon>
    </lineage>
</organism>
<reference evidence="9" key="1">
    <citation type="submission" date="2023-04" db="EMBL/GenBank/DDBJ databases">
        <title>Aspergillus oryzae var. brunneus NBRC 4377.</title>
        <authorList>
            <person name="Ichikawa N."/>
            <person name="Sato H."/>
            <person name="Tonouchi N."/>
        </authorList>
    </citation>
    <scope>NUCLEOTIDE SEQUENCE</scope>
    <source>
        <strain evidence="9">NBRC 4377</strain>
    </source>
</reference>
<evidence type="ECO:0000256" key="3">
    <source>
        <dbReference type="ARBA" id="ARBA00022723"/>
    </source>
</evidence>
<evidence type="ECO:0000313" key="10">
    <source>
        <dbReference type="Proteomes" id="UP001165189"/>
    </source>
</evidence>
<dbReference type="PANTHER" id="PTHR46696">
    <property type="entry name" value="P450, PUTATIVE (EUROFUNG)-RELATED"/>
    <property type="match status" value="1"/>
</dbReference>
<evidence type="ECO:0000259" key="8">
    <source>
        <dbReference type="PROSITE" id="PS51384"/>
    </source>
</evidence>
<dbReference type="InterPro" id="IPR001041">
    <property type="entry name" value="2Fe-2S_ferredoxin-type"/>
</dbReference>
<dbReference type="Gene3D" id="3.10.20.30">
    <property type="match status" value="1"/>
</dbReference>
<name>A0ABQ6LAY0_ASPOZ</name>
<keyword evidence="7" id="KW-0349">Heme</keyword>
<dbReference type="SUPFAM" id="SSF52343">
    <property type="entry name" value="Ferredoxin reductase-like, C-terminal NADP-linked domain"/>
    <property type="match status" value="1"/>
</dbReference>
<keyword evidence="10" id="KW-1185">Reference proteome</keyword>
<keyword evidence="6" id="KW-0411">Iron-sulfur</keyword>
<keyword evidence="5 7" id="KW-0408">Iron</keyword>